<evidence type="ECO:0000313" key="3">
    <source>
        <dbReference type="Proteomes" id="UP001529338"/>
    </source>
</evidence>
<feature type="domain" description="Phage tail collar" evidence="1">
    <location>
        <begin position="7"/>
        <end position="63"/>
    </location>
</feature>
<dbReference type="SUPFAM" id="SSF88874">
    <property type="entry name" value="Receptor-binding domain of short tail fibre protein gp12"/>
    <property type="match status" value="1"/>
</dbReference>
<dbReference type="Gene3D" id="3.90.1340.10">
    <property type="entry name" value="Phage tail collar domain"/>
    <property type="match status" value="1"/>
</dbReference>
<dbReference type="EMBL" id="JAUCGQ010000001">
    <property type="protein sequence ID" value="MDM7855482.1"/>
    <property type="molecule type" value="Genomic_DNA"/>
</dbReference>
<dbReference type="Proteomes" id="UP001529338">
    <property type="component" value="Unassembled WGS sequence"/>
</dbReference>
<comment type="caution">
    <text evidence="2">The sequence shown here is derived from an EMBL/GenBank/DDBJ whole genome shotgun (WGS) entry which is preliminary data.</text>
</comment>
<evidence type="ECO:0000259" key="1">
    <source>
        <dbReference type="Pfam" id="PF07484"/>
    </source>
</evidence>
<dbReference type="Pfam" id="PF07484">
    <property type="entry name" value="Collar"/>
    <property type="match status" value="1"/>
</dbReference>
<reference evidence="2 3" key="1">
    <citation type="submission" date="2023-06" db="EMBL/GenBank/DDBJ databases">
        <title>Cellulomonas sp. MW4 Whole genome sequence.</title>
        <authorList>
            <person name="Park S."/>
        </authorList>
    </citation>
    <scope>NUCLEOTIDE SEQUENCE [LARGE SCALE GENOMIC DNA]</scope>
    <source>
        <strain evidence="2 3">MW4</strain>
    </source>
</reference>
<dbReference type="InterPro" id="IPR037053">
    <property type="entry name" value="Phage_tail_collar_dom_sf"/>
</dbReference>
<accession>A0ABT7SIU5</accession>
<protein>
    <submittedName>
        <fullName evidence="2">Tail fiber protein</fullName>
    </submittedName>
</protein>
<sequence length="171" mass="17345">MSTPYIGEIRMFAGTFAPVGWAFCDGSLIPISQNDTLYALLGTTYGGDGLSTFALPDLRGRVPIHQGQGPGLSARTIGERAGTESVTLTTTQLPSHTHAVVAALVPATTGSPAGATWAATSAPSYTTGSTTNTMSPAALAPAGGSQPHENRVPSLGVSFIIATEGIFPSQA</sequence>
<keyword evidence="3" id="KW-1185">Reference proteome</keyword>
<dbReference type="RefSeq" id="WP_289455306.1">
    <property type="nucleotide sequence ID" value="NZ_JAUCGQ010000001.1"/>
</dbReference>
<evidence type="ECO:0000313" key="2">
    <source>
        <dbReference type="EMBL" id="MDM7855482.1"/>
    </source>
</evidence>
<dbReference type="InterPro" id="IPR011083">
    <property type="entry name" value="Phage_tail_collar_dom"/>
</dbReference>
<name>A0ABT7SIU5_9CELL</name>
<organism evidence="2 3">
    <name type="scientific">Cellulomonas alba</name>
    <dbReference type="NCBI Taxonomy" id="3053467"/>
    <lineage>
        <taxon>Bacteria</taxon>
        <taxon>Bacillati</taxon>
        <taxon>Actinomycetota</taxon>
        <taxon>Actinomycetes</taxon>
        <taxon>Micrococcales</taxon>
        <taxon>Cellulomonadaceae</taxon>
        <taxon>Cellulomonas</taxon>
    </lineage>
</organism>
<proteinExistence type="predicted"/>
<gene>
    <name evidence="2" type="ORF">QRT04_11125</name>
</gene>